<keyword evidence="4" id="KW-0547">Nucleotide-binding</keyword>
<evidence type="ECO:0000256" key="5">
    <source>
        <dbReference type="ARBA" id="ARBA00022840"/>
    </source>
</evidence>
<reference evidence="8 9" key="1">
    <citation type="journal article" date="2019" name="Int. J. Syst. Evol. Microbiol.">
        <title>Capsulimonas corticalis gen. nov., sp. nov., an aerobic capsulated bacterium, of a novel bacterial order, Capsulimonadales ord. nov., of the class Armatimonadia of the phylum Armatimonadetes.</title>
        <authorList>
            <person name="Li J."/>
            <person name="Kudo C."/>
            <person name="Tonouchi A."/>
        </authorList>
    </citation>
    <scope>NUCLEOTIDE SEQUENCE [LARGE SCALE GENOMIC DNA]</scope>
    <source>
        <strain evidence="8 9">AX-7</strain>
    </source>
</reference>
<dbReference type="CDD" id="cd18552">
    <property type="entry name" value="ABC_6TM_MsbA_like"/>
    <property type="match status" value="1"/>
</dbReference>
<dbReference type="PROSITE" id="PS00211">
    <property type="entry name" value="ABC_TRANSPORTER_1"/>
    <property type="match status" value="1"/>
</dbReference>
<dbReference type="RefSeq" id="WP_119319275.1">
    <property type="nucleotide sequence ID" value="NZ_AP025739.1"/>
</dbReference>
<dbReference type="GO" id="GO:0090374">
    <property type="term" value="P:oligopeptide export from mitochondrion"/>
    <property type="evidence" value="ECO:0007669"/>
    <property type="project" value="TreeGrafter"/>
</dbReference>
<dbReference type="InterPro" id="IPR011527">
    <property type="entry name" value="ABC1_TM_dom"/>
</dbReference>
<name>A0A402CPI9_9BACT</name>
<dbReference type="GO" id="GO:0015421">
    <property type="term" value="F:ABC-type oligopeptide transporter activity"/>
    <property type="evidence" value="ECO:0007669"/>
    <property type="project" value="TreeGrafter"/>
</dbReference>
<dbReference type="GO" id="GO:0016887">
    <property type="term" value="F:ATP hydrolysis activity"/>
    <property type="evidence" value="ECO:0007669"/>
    <property type="project" value="InterPro"/>
</dbReference>
<dbReference type="InterPro" id="IPR017871">
    <property type="entry name" value="ABC_transporter-like_CS"/>
</dbReference>
<evidence type="ECO:0000256" key="6">
    <source>
        <dbReference type="ARBA" id="ARBA00022989"/>
    </source>
</evidence>
<dbReference type="PROSITE" id="PS50929">
    <property type="entry name" value="ABC_TM1F"/>
    <property type="match status" value="1"/>
</dbReference>
<dbReference type="EMBL" id="AP025739">
    <property type="protein sequence ID" value="BDI33053.1"/>
    <property type="molecule type" value="Genomic_DNA"/>
</dbReference>
<evidence type="ECO:0000313" key="9">
    <source>
        <dbReference type="Proteomes" id="UP000287394"/>
    </source>
</evidence>
<dbReference type="CDD" id="cd03249">
    <property type="entry name" value="ABC_MTABC3_MDL1_MDL2"/>
    <property type="match status" value="1"/>
</dbReference>
<keyword evidence="7" id="KW-0472">Membrane</keyword>
<evidence type="ECO:0000256" key="4">
    <source>
        <dbReference type="ARBA" id="ARBA00022741"/>
    </source>
</evidence>
<dbReference type="OrthoDB" id="9806127at2"/>
<accession>A0A402CPI9</accession>
<dbReference type="Pfam" id="PF00664">
    <property type="entry name" value="ABC_membrane"/>
    <property type="match status" value="1"/>
</dbReference>
<evidence type="ECO:0000256" key="7">
    <source>
        <dbReference type="ARBA" id="ARBA00023136"/>
    </source>
</evidence>
<dbReference type="Gene3D" id="1.20.1560.10">
    <property type="entry name" value="ABC transporter type 1, transmembrane domain"/>
    <property type="match status" value="1"/>
</dbReference>
<evidence type="ECO:0000313" key="8">
    <source>
        <dbReference type="EMBL" id="BDI33053.1"/>
    </source>
</evidence>
<dbReference type="InterPro" id="IPR003439">
    <property type="entry name" value="ABC_transporter-like_ATP-bd"/>
</dbReference>
<keyword evidence="2" id="KW-0813">Transport</keyword>
<dbReference type="KEGG" id="ccot:CCAX7_51040"/>
<keyword evidence="6" id="KW-1133">Transmembrane helix</keyword>
<dbReference type="GO" id="GO:0005524">
    <property type="term" value="F:ATP binding"/>
    <property type="evidence" value="ECO:0007669"/>
    <property type="project" value="UniProtKB-KW"/>
</dbReference>
<sequence>MDKSDGADLSRRVWRLLGAYMLRDKWLLFVALLSAIGLSGTGLLSAKIMSDLFDALKVGNAAKLNLYSLAIVGVYVVRWFFVYGEMVYFAEAGQRLGLRLRSAIYTHLQSLSLRFFNKQRTGALMSTINNDVPLLQSSIASLKDLAPAPFQVIGGIAICIWISPKLSLAAMIVIPLMAAIINWLTKQIKGITSRTQDKLSDVNTIMEETLSGIRVIQSFSAEQHEIARFDRENHNAKELFMQSVRRQANLKPSVDVIGAIGISFALWVGGNLVVGHQLSFAHLVYFIGLLNQVAVGLNGLGGAKVTWEQIRAASERILDNVLDVEPDIRSAPDAVSLPEIQGLIEFRNVDFAYVPGTPVLSNISFTMNPGEVVAVVGKTGSGKSTIADLIPRFYDPDAGSVTVDGHDLRAVTVQSLRKHIAIVPQETMLFGGTIRDNIAYGNPDATDEMVEQAARAANAHDFISNPNVLPDGYNTIVGERGKQLSGGQRQRVAIARALIKNPRILILDEATSALDNQSETLVQQALDELMQGRTTLVIAHRLSTVVNADRILVMQNGRIAESGTHAELLRIPDGIYAQLYETQFRWEVETPQVGAPL</sequence>
<dbReference type="PROSITE" id="PS50893">
    <property type="entry name" value="ABC_TRANSPORTER_2"/>
    <property type="match status" value="1"/>
</dbReference>
<dbReference type="SUPFAM" id="SSF52540">
    <property type="entry name" value="P-loop containing nucleoside triphosphate hydrolases"/>
    <property type="match status" value="1"/>
</dbReference>
<keyword evidence="5 8" id="KW-0067">ATP-binding</keyword>
<keyword evidence="3" id="KW-0812">Transmembrane</keyword>
<dbReference type="SMART" id="SM00382">
    <property type="entry name" value="AAA"/>
    <property type="match status" value="1"/>
</dbReference>
<dbReference type="PANTHER" id="PTHR43394:SF1">
    <property type="entry name" value="ATP-BINDING CASSETTE SUB-FAMILY B MEMBER 10, MITOCHONDRIAL"/>
    <property type="match status" value="1"/>
</dbReference>
<dbReference type="FunFam" id="3.40.50.300:FF:000287">
    <property type="entry name" value="Multidrug ABC transporter ATP-binding protein"/>
    <property type="match status" value="1"/>
</dbReference>
<dbReference type="SUPFAM" id="SSF90123">
    <property type="entry name" value="ABC transporter transmembrane region"/>
    <property type="match status" value="1"/>
</dbReference>
<dbReference type="Gene3D" id="3.40.50.300">
    <property type="entry name" value="P-loop containing nucleotide triphosphate hydrolases"/>
    <property type="match status" value="1"/>
</dbReference>
<proteinExistence type="predicted"/>
<dbReference type="Pfam" id="PF00005">
    <property type="entry name" value="ABC_tran"/>
    <property type="match status" value="1"/>
</dbReference>
<dbReference type="InterPro" id="IPR027417">
    <property type="entry name" value="P-loop_NTPase"/>
</dbReference>
<organism evidence="8 9">
    <name type="scientific">Capsulimonas corticalis</name>
    <dbReference type="NCBI Taxonomy" id="2219043"/>
    <lineage>
        <taxon>Bacteria</taxon>
        <taxon>Bacillati</taxon>
        <taxon>Armatimonadota</taxon>
        <taxon>Armatimonadia</taxon>
        <taxon>Capsulimonadales</taxon>
        <taxon>Capsulimonadaceae</taxon>
        <taxon>Capsulimonas</taxon>
    </lineage>
</organism>
<dbReference type="GO" id="GO:0005886">
    <property type="term" value="C:plasma membrane"/>
    <property type="evidence" value="ECO:0007669"/>
    <property type="project" value="UniProtKB-SubCell"/>
</dbReference>
<gene>
    <name evidence="8" type="ORF">CCAX7_51040</name>
</gene>
<dbReference type="PANTHER" id="PTHR43394">
    <property type="entry name" value="ATP-DEPENDENT PERMEASE MDL1, MITOCHONDRIAL"/>
    <property type="match status" value="1"/>
</dbReference>
<dbReference type="Proteomes" id="UP000287394">
    <property type="component" value="Chromosome"/>
</dbReference>
<comment type="subcellular location">
    <subcellularLocation>
        <location evidence="1">Cell membrane</location>
        <topology evidence="1">Multi-pass membrane protein</topology>
    </subcellularLocation>
</comment>
<evidence type="ECO:0000256" key="2">
    <source>
        <dbReference type="ARBA" id="ARBA00022448"/>
    </source>
</evidence>
<dbReference type="InterPro" id="IPR003593">
    <property type="entry name" value="AAA+_ATPase"/>
</dbReference>
<dbReference type="AlphaFoldDB" id="A0A402CPI9"/>
<keyword evidence="9" id="KW-1185">Reference proteome</keyword>
<protein>
    <submittedName>
        <fullName evidence="8">ABC transporter ATP-binding protein</fullName>
    </submittedName>
</protein>
<evidence type="ECO:0000256" key="3">
    <source>
        <dbReference type="ARBA" id="ARBA00022692"/>
    </source>
</evidence>
<dbReference type="InterPro" id="IPR039421">
    <property type="entry name" value="Type_1_exporter"/>
</dbReference>
<evidence type="ECO:0000256" key="1">
    <source>
        <dbReference type="ARBA" id="ARBA00004651"/>
    </source>
</evidence>
<dbReference type="InterPro" id="IPR036640">
    <property type="entry name" value="ABC1_TM_sf"/>
</dbReference>